<sequence length="185" mass="18238">MNYTSGSSVTKYSSVLLVAGALVGCLMAGTGSGASVDRAAFGRAAVAPCTNTQLVANSAQRMEPSQVRITVINQGPNPCVLSGFPTVALAGQGSPDRNKPLNVVRQGKVGPVQLAVGGRASTQLSFTPVLGEAGGYCASGAAPSVAPSIVVGVAGGRQQLAPDDGGDFALCGSSVRATAFRAAGS</sequence>
<organism evidence="2 3">
    <name type="scientific">Streptomyces atratus</name>
    <dbReference type="NCBI Taxonomy" id="1893"/>
    <lineage>
        <taxon>Bacteria</taxon>
        <taxon>Bacillati</taxon>
        <taxon>Actinomycetota</taxon>
        <taxon>Actinomycetes</taxon>
        <taxon>Kitasatosporales</taxon>
        <taxon>Streptomycetaceae</taxon>
        <taxon>Streptomyces</taxon>
    </lineage>
</organism>
<dbReference type="RefSeq" id="WP_114248638.1">
    <property type="nucleotide sequence ID" value="NZ_CP027306.1"/>
</dbReference>
<evidence type="ECO:0000313" key="3">
    <source>
        <dbReference type="Proteomes" id="UP000252698"/>
    </source>
</evidence>
<dbReference type="EMBL" id="CP027306">
    <property type="protein sequence ID" value="AXE82257.1"/>
    <property type="molecule type" value="Genomic_DNA"/>
</dbReference>
<dbReference type="AlphaFoldDB" id="A0A2Z5JPB6"/>
<gene>
    <name evidence="2" type="ORF">C5746_41485</name>
</gene>
<evidence type="ECO:0000259" key="1">
    <source>
        <dbReference type="Pfam" id="PF14016"/>
    </source>
</evidence>
<accession>A0A2Z5JPB6</accession>
<reference evidence="2 3" key="1">
    <citation type="journal article" date="2018" name="Front. Microbiol.">
        <title>Genome Sequencing of Streptomyces atratus SCSIOZH16 and Activation Production of Nocardamine via Metabolic Engineering.</title>
        <authorList>
            <person name="Li Y."/>
            <person name="Zhang C."/>
            <person name="Liu C."/>
            <person name="Ju J."/>
            <person name="Ma J."/>
        </authorList>
    </citation>
    <scope>NUCLEOTIDE SEQUENCE [LARGE SCALE GENOMIC DNA]</scope>
    <source>
        <strain evidence="2 3">SCSIO_ZH16</strain>
    </source>
</reference>
<feature type="domain" description="DUF4232" evidence="1">
    <location>
        <begin position="49"/>
        <end position="180"/>
    </location>
</feature>
<dbReference type="KEGG" id="sata:C5746_41485"/>
<proteinExistence type="predicted"/>
<dbReference type="GeneID" id="95524695"/>
<dbReference type="Proteomes" id="UP000252698">
    <property type="component" value="Chromosome"/>
</dbReference>
<dbReference type="Pfam" id="PF14016">
    <property type="entry name" value="DUF4232"/>
    <property type="match status" value="1"/>
</dbReference>
<evidence type="ECO:0000313" key="2">
    <source>
        <dbReference type="EMBL" id="AXE82257.1"/>
    </source>
</evidence>
<dbReference type="InterPro" id="IPR025326">
    <property type="entry name" value="DUF4232"/>
</dbReference>
<protein>
    <recommendedName>
        <fullName evidence="1">DUF4232 domain-containing protein</fullName>
    </recommendedName>
</protein>
<name>A0A2Z5JPB6_STRAR</name>